<proteinExistence type="inferred from homology"/>
<dbReference type="Gene3D" id="3.40.1620.10">
    <property type="entry name" value="YefM-like domain"/>
    <property type="match status" value="1"/>
</dbReference>
<sequence>MKRVSMHQAKTHLSRLVKEEFVITNNGEPVARVVPLGERASSRFGFLPQGLAREARVPDDFDTLGSDEIAGMFGLET</sequence>
<protein>
    <submittedName>
        <fullName evidence="2">Type II toxin-antitoxin system prevent-host-death family antitoxin</fullName>
    </submittedName>
</protein>
<comment type="similarity">
    <text evidence="1">Belongs to the phD/YefM antitoxin family.</text>
</comment>
<organism evidence="2 3">
    <name type="scientific">Georgenia halotolerans</name>
    <dbReference type="NCBI Taxonomy" id="3028317"/>
    <lineage>
        <taxon>Bacteria</taxon>
        <taxon>Bacillati</taxon>
        <taxon>Actinomycetota</taxon>
        <taxon>Actinomycetes</taxon>
        <taxon>Micrococcales</taxon>
        <taxon>Bogoriellaceae</taxon>
        <taxon>Georgenia</taxon>
    </lineage>
</organism>
<evidence type="ECO:0000313" key="2">
    <source>
        <dbReference type="EMBL" id="MDD9206469.1"/>
    </source>
</evidence>
<dbReference type="NCBIfam" id="TIGR01552">
    <property type="entry name" value="phd_fam"/>
    <property type="match status" value="1"/>
</dbReference>
<dbReference type="EMBL" id="JARACI010000893">
    <property type="protein sequence ID" value="MDD9206469.1"/>
    <property type="molecule type" value="Genomic_DNA"/>
</dbReference>
<evidence type="ECO:0000256" key="1">
    <source>
        <dbReference type="ARBA" id="ARBA00009981"/>
    </source>
</evidence>
<evidence type="ECO:0000313" key="3">
    <source>
        <dbReference type="Proteomes" id="UP001165561"/>
    </source>
</evidence>
<accession>A0ABT5TZ06</accession>
<comment type="caution">
    <text evidence="2">The sequence shown here is derived from an EMBL/GenBank/DDBJ whole genome shotgun (WGS) entry which is preliminary data.</text>
</comment>
<dbReference type="InterPro" id="IPR036165">
    <property type="entry name" value="YefM-like_sf"/>
</dbReference>
<gene>
    <name evidence="2" type="ORF">PU560_08295</name>
</gene>
<dbReference type="Proteomes" id="UP001165561">
    <property type="component" value="Unassembled WGS sequence"/>
</dbReference>
<dbReference type="SUPFAM" id="SSF143120">
    <property type="entry name" value="YefM-like"/>
    <property type="match status" value="1"/>
</dbReference>
<keyword evidence="3" id="KW-1185">Reference proteome</keyword>
<reference evidence="2" key="1">
    <citation type="submission" date="2023-02" db="EMBL/GenBank/DDBJ databases">
        <title>Georgenia sp.10Sc9-8, isolated from a soil sample collected from the Taklamakan desert.</title>
        <authorList>
            <person name="Liu S."/>
        </authorList>
    </citation>
    <scope>NUCLEOTIDE SEQUENCE</scope>
    <source>
        <strain evidence="2">10Sc9-8</strain>
    </source>
</reference>
<name>A0ABT5TZ06_9MICO</name>